<name>D2VHT4_NAEGR</name>
<dbReference type="EMBL" id="GG738872">
    <property type="protein sequence ID" value="EFC43730.1"/>
    <property type="molecule type" value="Genomic_DNA"/>
</dbReference>
<dbReference type="GO" id="GO:0006617">
    <property type="term" value="P:SRP-dependent cotranslational protein targeting to membrane, signal sequence recognition"/>
    <property type="evidence" value="ECO:0007669"/>
    <property type="project" value="TreeGrafter"/>
</dbReference>
<evidence type="ECO:0000256" key="2">
    <source>
        <dbReference type="ARBA" id="ARBA00022490"/>
    </source>
</evidence>
<dbReference type="RefSeq" id="XP_002676474.1">
    <property type="nucleotide sequence ID" value="XM_002676428.1"/>
</dbReference>
<evidence type="ECO:0000256" key="3">
    <source>
        <dbReference type="ARBA" id="ARBA00023135"/>
    </source>
</evidence>
<dbReference type="Pfam" id="PF01922">
    <property type="entry name" value="SRP19"/>
    <property type="match status" value="1"/>
</dbReference>
<dbReference type="OrthoDB" id="2190947at2759"/>
<feature type="non-terminal residue" evidence="5">
    <location>
        <position position="1"/>
    </location>
</feature>
<dbReference type="GO" id="GO:0005786">
    <property type="term" value="C:signal recognition particle, endoplasmic reticulum targeting"/>
    <property type="evidence" value="ECO:0007669"/>
    <property type="project" value="UniProtKB-KW"/>
</dbReference>
<dbReference type="STRING" id="5762.D2VHT4"/>
<dbReference type="GeneID" id="8863276"/>
<keyword evidence="6" id="KW-1185">Reference proteome</keyword>
<dbReference type="InterPro" id="IPR036521">
    <property type="entry name" value="SRP19-like_sf"/>
</dbReference>
<accession>D2VHT4</accession>
<feature type="non-terminal residue" evidence="5">
    <location>
        <position position="76"/>
    </location>
</feature>
<protein>
    <submittedName>
        <fullName evidence="5">Predicted protein</fullName>
    </submittedName>
</protein>
<keyword evidence="2" id="KW-0963">Cytoplasm</keyword>
<comment type="subcellular location">
    <subcellularLocation>
        <location evidence="1">Cytoplasm</location>
    </subcellularLocation>
</comment>
<dbReference type="PANTHER" id="PTHR17453:SF0">
    <property type="entry name" value="SIGNAL RECOGNITION PARTICLE 19 KDA PROTEIN"/>
    <property type="match status" value="1"/>
</dbReference>
<dbReference type="GO" id="GO:0008312">
    <property type="term" value="F:7S RNA binding"/>
    <property type="evidence" value="ECO:0007669"/>
    <property type="project" value="InterPro"/>
</dbReference>
<dbReference type="InterPro" id="IPR002778">
    <property type="entry name" value="Signal_recog_particle_SRP19"/>
</dbReference>
<dbReference type="SUPFAM" id="SSF69695">
    <property type="entry name" value="SRP19"/>
    <property type="match status" value="1"/>
</dbReference>
<dbReference type="KEGG" id="ngr:NAEGRDRAFT_5386"/>
<gene>
    <name evidence="5" type="ORF">NAEGRDRAFT_5386</name>
</gene>
<evidence type="ECO:0000313" key="5">
    <source>
        <dbReference type="EMBL" id="EFC43730.1"/>
    </source>
</evidence>
<reference evidence="5 6" key="1">
    <citation type="journal article" date="2010" name="Cell">
        <title>The genome of Naegleria gruberi illuminates early eukaryotic versatility.</title>
        <authorList>
            <person name="Fritz-Laylin L.K."/>
            <person name="Prochnik S.E."/>
            <person name="Ginger M.L."/>
            <person name="Dacks J.B."/>
            <person name="Carpenter M.L."/>
            <person name="Field M.C."/>
            <person name="Kuo A."/>
            <person name="Paredez A."/>
            <person name="Chapman J."/>
            <person name="Pham J."/>
            <person name="Shu S."/>
            <person name="Neupane R."/>
            <person name="Cipriano M."/>
            <person name="Mancuso J."/>
            <person name="Tu H."/>
            <person name="Salamov A."/>
            <person name="Lindquist E."/>
            <person name="Shapiro H."/>
            <person name="Lucas S."/>
            <person name="Grigoriev I.V."/>
            <person name="Cande W.Z."/>
            <person name="Fulton C."/>
            <person name="Rokhsar D.S."/>
            <person name="Dawson S.C."/>
        </authorList>
    </citation>
    <scope>NUCLEOTIDE SEQUENCE [LARGE SCALE GENOMIC DNA]</scope>
    <source>
        <strain evidence="5 6">NEG-M</strain>
    </source>
</reference>
<dbReference type="eggNOG" id="KOG3198">
    <property type="taxonomic scope" value="Eukaryota"/>
</dbReference>
<keyword evidence="3" id="KW-0733">Signal recognition particle</keyword>
<evidence type="ECO:0000313" key="6">
    <source>
        <dbReference type="Proteomes" id="UP000006671"/>
    </source>
</evidence>
<keyword evidence="4" id="KW-0687">Ribonucleoprotein</keyword>
<dbReference type="InParanoid" id="D2VHT4"/>
<dbReference type="PANTHER" id="PTHR17453">
    <property type="entry name" value="SIGNAL RECOGNITION PARTICLE 19 KD PROTEIN"/>
    <property type="match status" value="1"/>
</dbReference>
<organism evidence="6">
    <name type="scientific">Naegleria gruberi</name>
    <name type="common">Amoeba</name>
    <dbReference type="NCBI Taxonomy" id="5762"/>
    <lineage>
        <taxon>Eukaryota</taxon>
        <taxon>Discoba</taxon>
        <taxon>Heterolobosea</taxon>
        <taxon>Tetramitia</taxon>
        <taxon>Eutetramitia</taxon>
        <taxon>Vahlkampfiidae</taxon>
        <taxon>Naegleria</taxon>
    </lineage>
</organism>
<evidence type="ECO:0000256" key="4">
    <source>
        <dbReference type="ARBA" id="ARBA00023274"/>
    </source>
</evidence>
<dbReference type="VEuPathDB" id="AmoebaDB:NAEGRDRAFT_5386"/>
<evidence type="ECO:0000256" key="1">
    <source>
        <dbReference type="ARBA" id="ARBA00004496"/>
    </source>
</evidence>
<dbReference type="OMA" id="YPQEPFE"/>
<sequence>EVNRMQIIYPVYIDKNKTLSQGRKIAKEKCVENPKATEIADICQHLKIPYELEKTKRYPQEPFEFGRVRVLLKKES</sequence>
<dbReference type="Proteomes" id="UP000006671">
    <property type="component" value="Unassembled WGS sequence"/>
</dbReference>
<dbReference type="AlphaFoldDB" id="D2VHT4"/>
<proteinExistence type="predicted"/>
<dbReference type="Gene3D" id="3.30.56.30">
    <property type="entry name" value="Signal recognition particle, SRP19-like subunit"/>
    <property type="match status" value="1"/>
</dbReference>